<dbReference type="EC" id="2.4.1.255" evidence="3"/>
<keyword evidence="4" id="KW-0328">Glycosyltransferase</keyword>
<keyword evidence="6" id="KW-0677">Repeat</keyword>
<dbReference type="PANTHER" id="PTHR44998">
    <property type="match status" value="1"/>
</dbReference>
<dbReference type="EMBL" id="JPGN01000023">
    <property type="protein sequence ID" value="KFI20243.1"/>
    <property type="molecule type" value="Genomic_DNA"/>
</dbReference>
<dbReference type="Pfam" id="PF13844">
    <property type="entry name" value="Glyco_transf_41"/>
    <property type="match status" value="2"/>
</dbReference>
<dbReference type="InterPro" id="IPR019734">
    <property type="entry name" value="TPR_rpt"/>
</dbReference>
<dbReference type="Pfam" id="PF13432">
    <property type="entry name" value="TPR_16"/>
    <property type="match status" value="2"/>
</dbReference>
<evidence type="ECO:0000256" key="4">
    <source>
        <dbReference type="ARBA" id="ARBA00022676"/>
    </source>
</evidence>
<comment type="similarity">
    <text evidence="2">Belongs to the glycosyltransferase 41 family. O-GlcNAc transferase subfamily.</text>
</comment>
<evidence type="ECO:0000256" key="5">
    <source>
        <dbReference type="ARBA" id="ARBA00022679"/>
    </source>
</evidence>
<dbReference type="InterPro" id="IPR011990">
    <property type="entry name" value="TPR-like_helical_dom_sf"/>
</dbReference>
<dbReference type="PROSITE" id="PS50005">
    <property type="entry name" value="TPR"/>
    <property type="match status" value="1"/>
</dbReference>
<dbReference type="PANTHER" id="PTHR44998:SF1">
    <property type="entry name" value="UDP-N-ACETYLGLUCOSAMINE--PEPTIDE N-ACETYLGLUCOSAMINYLTRANSFERASE 110 KDA SUBUNIT"/>
    <property type="match status" value="1"/>
</dbReference>
<dbReference type="AlphaFoldDB" id="A0A0E2Z3L4"/>
<evidence type="ECO:0000256" key="7">
    <source>
        <dbReference type="ARBA" id="ARBA00022803"/>
    </source>
</evidence>
<feature type="repeat" description="TPR" evidence="8">
    <location>
        <begin position="78"/>
        <end position="111"/>
    </location>
</feature>
<feature type="domain" description="O-GlcNAc transferase C-terminal" evidence="9">
    <location>
        <begin position="534"/>
        <end position="714"/>
    </location>
</feature>
<dbReference type="Gene3D" id="1.25.40.10">
    <property type="entry name" value="Tetratricopeptide repeat domain"/>
    <property type="match status" value="2"/>
</dbReference>
<dbReference type="Proteomes" id="UP000028839">
    <property type="component" value="Unassembled WGS sequence"/>
</dbReference>
<evidence type="ECO:0000256" key="2">
    <source>
        <dbReference type="ARBA" id="ARBA00005386"/>
    </source>
</evidence>
<keyword evidence="7 8" id="KW-0802">TPR repeat</keyword>
<proteinExistence type="inferred from homology"/>
<evidence type="ECO:0000256" key="8">
    <source>
        <dbReference type="PROSITE-ProRule" id="PRU00339"/>
    </source>
</evidence>
<comment type="pathway">
    <text evidence="1">Protein modification; protein glycosylation.</text>
</comment>
<dbReference type="SUPFAM" id="SSF48452">
    <property type="entry name" value="TPR-like"/>
    <property type="match status" value="2"/>
</dbReference>
<gene>
    <name evidence="10" type="ORF">IB75_03800</name>
</gene>
<evidence type="ECO:0000256" key="6">
    <source>
        <dbReference type="ARBA" id="ARBA00022737"/>
    </source>
</evidence>
<dbReference type="SMART" id="SM00028">
    <property type="entry name" value="TPR"/>
    <property type="match status" value="5"/>
</dbReference>
<dbReference type="OrthoDB" id="146908at2"/>
<dbReference type="SUPFAM" id="SSF53756">
    <property type="entry name" value="UDP-Glycosyltransferase/glycogen phosphorylase"/>
    <property type="match status" value="1"/>
</dbReference>
<protein>
    <recommendedName>
        <fullName evidence="3">protein O-GlcNAc transferase</fullName>
        <ecNumber evidence="3">2.4.1.255</ecNumber>
    </recommendedName>
</protein>
<sequence length="730" mass="81885">MGIEKLLAKARQLQAANRVQEGTQIYRQILAKHPNHSIALLGLGNAALQNKDFTAAIQWLERLLAVIGPKRQLLTTLSMAHSNCGSRLFENVMLPQAHAHFRRALELDPRNRLAWRNLVLAQLQQGDNQAAVASARQASILDPRDHEIRLLLARALLANQQHPAGLGLLAILTNIPLPDEIALGVAEQWLLYHQPQRAWALLERQQNISADPKALISRIMILARRHGENWQAAQWLRRWLKRHSAQEKQWLAFARVLDRAGEARKAMTVYQHILTANPDAWQARLGAALTLPVVYHDRQHLATTRSRYRKELQALKEWQPASPPWLEDLLWSNFFLAYQGGNDASLQRDYGDWLHHWASHALDAPSPVRCKHSRPRRIGLVSSAFRDCTVGHYFGRWPEALGRGGFEVIVYQLGPKRDHHTRIVADSASKFRYLDGRLASCAAQIAADRLDALIYPELGMDARLLVLAALRLAPFQGCAWGHPVTSGLPTMDIYFSCATMEPPEARTHYRERLLSLPGLGTSYPAPPEPPPADRNDLGLPEKRTLYLLPQSPFKIHPDADALVAQLLAEDRQGMLVLFTGQDRRVTDKLLTRLGAALTQAGADPERQLLLLPTTSRARYLQINRCCDLMLDTPHWSGGNTALDALGSGLPLIALPSTYMRGRQSAAMLNLLELPELVAQDAGDYVRKVLQYGRDKAANQALRVRILARRNRLFDQQAPLDALTAFFKSLS</sequence>
<reference evidence="10 11" key="1">
    <citation type="submission" date="2014-07" db="EMBL/GenBank/DDBJ databases">
        <title>Comparative analysis of Nitrosococcus oceani genome inventories of strains from Pacific and Atlantic gyres.</title>
        <authorList>
            <person name="Lim C.K."/>
            <person name="Wang L."/>
            <person name="Sayavedra-Soto L.A."/>
            <person name="Klotz M.G."/>
        </authorList>
    </citation>
    <scope>NUCLEOTIDE SEQUENCE [LARGE SCALE GENOMIC DNA]</scope>
    <source>
        <strain evidence="10 11">C-27</strain>
    </source>
</reference>
<evidence type="ECO:0000256" key="1">
    <source>
        <dbReference type="ARBA" id="ARBA00004922"/>
    </source>
</evidence>
<evidence type="ECO:0000313" key="10">
    <source>
        <dbReference type="EMBL" id="KFI20243.1"/>
    </source>
</evidence>
<dbReference type="GO" id="GO:0097363">
    <property type="term" value="F:protein O-acetylglucosaminyltransferase activity"/>
    <property type="evidence" value="ECO:0007669"/>
    <property type="project" value="UniProtKB-EC"/>
</dbReference>
<dbReference type="InterPro" id="IPR029489">
    <property type="entry name" value="OGT/SEC/SPY_C"/>
</dbReference>
<name>A0A0E2Z3L4_9GAMM</name>
<keyword evidence="5" id="KW-0808">Transferase</keyword>
<evidence type="ECO:0000259" key="9">
    <source>
        <dbReference type="Pfam" id="PF13844"/>
    </source>
</evidence>
<comment type="caution">
    <text evidence="10">The sequence shown here is derived from an EMBL/GenBank/DDBJ whole genome shotgun (WGS) entry which is preliminary data.</text>
</comment>
<accession>A0A0E2Z3L4</accession>
<dbReference type="HOGENOM" id="CLU_001721_3_1_6"/>
<evidence type="ECO:0000256" key="3">
    <source>
        <dbReference type="ARBA" id="ARBA00011970"/>
    </source>
</evidence>
<feature type="domain" description="O-GlcNAc transferase C-terminal" evidence="9">
    <location>
        <begin position="376"/>
        <end position="516"/>
    </location>
</feature>
<organism evidence="10 11">
    <name type="scientific">Nitrosococcus oceani C-27</name>
    <dbReference type="NCBI Taxonomy" id="314279"/>
    <lineage>
        <taxon>Bacteria</taxon>
        <taxon>Pseudomonadati</taxon>
        <taxon>Pseudomonadota</taxon>
        <taxon>Gammaproteobacteria</taxon>
        <taxon>Chromatiales</taxon>
        <taxon>Chromatiaceae</taxon>
        <taxon>Nitrosococcus</taxon>
    </lineage>
</organism>
<dbReference type="Gene3D" id="3.40.50.2000">
    <property type="entry name" value="Glycogen Phosphorylase B"/>
    <property type="match status" value="1"/>
</dbReference>
<evidence type="ECO:0000313" key="11">
    <source>
        <dbReference type="Proteomes" id="UP000028839"/>
    </source>
</evidence>
<dbReference type="Gene3D" id="3.40.50.11380">
    <property type="match status" value="1"/>
</dbReference>